<dbReference type="RefSeq" id="WP_084881892.1">
    <property type="nucleotide sequence ID" value="NZ_MLJJ01000001.1"/>
</dbReference>
<evidence type="ECO:0000313" key="3">
    <source>
        <dbReference type="Proteomes" id="UP000193785"/>
    </source>
</evidence>
<sequence length="138" mass="15765">MRFLRNTIYIILAVIIGVTVFAVSFSPAPGEGKSYRESDSISYSWFTSDLIKHAPRISETYDFEYRAQDGASPEMNSVTFHNTNDAEKIRSYFKEKGFVYETTDSFGEQWTHYDSGLVMSLAIDKNQKTVVLTELSYP</sequence>
<name>A0ABX3UX87_9GAMM</name>
<keyword evidence="3" id="KW-1185">Reference proteome</keyword>
<organism evidence="2 3">
    <name type="scientific">Pantoea septica</name>
    <dbReference type="NCBI Taxonomy" id="472695"/>
    <lineage>
        <taxon>Bacteria</taxon>
        <taxon>Pseudomonadati</taxon>
        <taxon>Pseudomonadota</taxon>
        <taxon>Gammaproteobacteria</taxon>
        <taxon>Enterobacterales</taxon>
        <taxon>Erwiniaceae</taxon>
        <taxon>Pantoea</taxon>
    </lineage>
</organism>
<dbReference type="Proteomes" id="UP000193785">
    <property type="component" value="Unassembled WGS sequence"/>
</dbReference>
<reference evidence="2 3" key="1">
    <citation type="journal article" date="2017" name="Antonie Van Leeuwenhoek">
        <title>Phylogenomic resolution of the bacterial genus Pantoea and its relationship with Erwinia and Tatumella.</title>
        <authorList>
            <person name="Palmer M."/>
            <person name="Steenkamp E.T."/>
            <person name="Coetzee M.P."/>
            <person name="Chan W.Y."/>
            <person name="van Zyl E."/>
            <person name="De Maayer P."/>
            <person name="Coutinho T.A."/>
            <person name="Blom J."/>
            <person name="Smits T.H."/>
            <person name="Duffy B."/>
            <person name="Venter S.N."/>
        </authorList>
    </citation>
    <scope>NUCLEOTIDE SEQUENCE [LARGE SCALE GENOMIC DNA]</scope>
    <source>
        <strain evidence="2 3">LMG 5345</strain>
    </source>
</reference>
<keyword evidence="1" id="KW-0472">Membrane</keyword>
<proteinExistence type="predicted"/>
<evidence type="ECO:0000256" key="1">
    <source>
        <dbReference type="SAM" id="Phobius"/>
    </source>
</evidence>
<protein>
    <submittedName>
        <fullName evidence="2">Uncharacterized protein</fullName>
    </submittedName>
</protein>
<keyword evidence="1" id="KW-0812">Transmembrane</keyword>
<feature type="transmembrane region" description="Helical" evidence="1">
    <location>
        <begin position="7"/>
        <end position="28"/>
    </location>
</feature>
<keyword evidence="1" id="KW-1133">Transmembrane helix</keyword>
<comment type="caution">
    <text evidence="2">The sequence shown here is derived from an EMBL/GenBank/DDBJ whole genome shotgun (WGS) entry which is preliminary data.</text>
</comment>
<dbReference type="EMBL" id="MLJJ01000001">
    <property type="protein sequence ID" value="ORN03764.1"/>
    <property type="molecule type" value="Genomic_DNA"/>
</dbReference>
<accession>A0ABX3UX87</accession>
<evidence type="ECO:0000313" key="2">
    <source>
        <dbReference type="EMBL" id="ORN03764.1"/>
    </source>
</evidence>
<gene>
    <name evidence="2" type="ORF">HA46_00760</name>
</gene>